<sequence length="285" mass="31961">MSISSSFAILRLAKIKTFGALAACSAHIGRHRNTPNANSGKAHLNRVRIGSGNITHDVKQHIASKGIQKLRSNGVLAVELVLTFSPEWLKTSDGQRYRARASQDLREWEKANLTWLRQTFGDRVVSYFLHMDERTPHVHVLLVPTYEKATGKFGMSARRLFGGKQKLSELQSSYAAAMKNLGLHRGRKGSKATHQKLADFYAQLNEAARNCEALGLPVPTARSPLSFANWQRSFKQITQLASDENNERINSLKERIRQLSDAYMALSEYASFNSSTPKLGPRLRR</sequence>
<evidence type="ECO:0000313" key="4">
    <source>
        <dbReference type="Proteomes" id="UP001166251"/>
    </source>
</evidence>
<keyword evidence="4" id="KW-1185">Reference proteome</keyword>
<feature type="signal peptide" evidence="2">
    <location>
        <begin position="1"/>
        <end position="22"/>
    </location>
</feature>
<organism evidence="3 4">
    <name type="scientific">Neiella holothuriorum</name>
    <dbReference type="NCBI Taxonomy" id="2870530"/>
    <lineage>
        <taxon>Bacteria</taxon>
        <taxon>Pseudomonadati</taxon>
        <taxon>Pseudomonadota</taxon>
        <taxon>Gammaproteobacteria</taxon>
        <taxon>Alteromonadales</taxon>
        <taxon>Echinimonadaceae</taxon>
        <taxon>Neiella</taxon>
    </lineage>
</organism>
<gene>
    <name evidence="3" type="ORF">K0504_12920</name>
</gene>
<dbReference type="RefSeq" id="WP_220104615.1">
    <property type="nucleotide sequence ID" value="NZ_JAHZSS010000016.1"/>
</dbReference>
<name>A0ABS7EHX5_9GAMM</name>
<dbReference type="CDD" id="cd17242">
    <property type="entry name" value="MobM_relaxase"/>
    <property type="match status" value="1"/>
</dbReference>
<evidence type="ECO:0000313" key="3">
    <source>
        <dbReference type="EMBL" id="MBW8191941.1"/>
    </source>
</evidence>
<accession>A0ABS7EHX5</accession>
<dbReference type="Proteomes" id="UP001166251">
    <property type="component" value="Unassembled WGS sequence"/>
</dbReference>
<dbReference type="EMBL" id="JAHZSS010000016">
    <property type="protein sequence ID" value="MBW8191941.1"/>
    <property type="molecule type" value="Genomic_DNA"/>
</dbReference>
<keyword evidence="1" id="KW-0175">Coiled coil</keyword>
<dbReference type="NCBIfam" id="NF041497">
    <property type="entry name" value="MobV"/>
    <property type="match status" value="1"/>
</dbReference>
<protein>
    <submittedName>
        <fullName evidence="3">Plasmid recombination protein</fullName>
    </submittedName>
</protein>
<dbReference type="InterPro" id="IPR001668">
    <property type="entry name" value="Mob_Pre"/>
</dbReference>
<proteinExistence type="predicted"/>
<reference evidence="3" key="1">
    <citation type="submission" date="2021-07" db="EMBL/GenBank/DDBJ databases">
        <title>Neiella marina sp. nov., isolated from the intestinal content of sea cucumber Apostichopus japonicus.</title>
        <authorList>
            <person name="Bai X."/>
        </authorList>
    </citation>
    <scope>NUCLEOTIDE SEQUENCE</scope>
    <source>
        <strain evidence="3">126</strain>
    </source>
</reference>
<dbReference type="Gene3D" id="3.30.930.30">
    <property type="match status" value="1"/>
</dbReference>
<dbReference type="Pfam" id="PF01076">
    <property type="entry name" value="Mob_Pre"/>
    <property type="match status" value="1"/>
</dbReference>
<evidence type="ECO:0000256" key="1">
    <source>
        <dbReference type="SAM" id="Coils"/>
    </source>
</evidence>
<feature type="coiled-coil region" evidence="1">
    <location>
        <begin position="242"/>
        <end position="269"/>
    </location>
</feature>
<evidence type="ECO:0000256" key="2">
    <source>
        <dbReference type="SAM" id="SignalP"/>
    </source>
</evidence>
<keyword evidence="2" id="KW-0732">Signal</keyword>
<comment type="caution">
    <text evidence="3">The sequence shown here is derived from an EMBL/GenBank/DDBJ whole genome shotgun (WGS) entry which is preliminary data.</text>
</comment>
<feature type="chain" id="PRO_5047448882" evidence="2">
    <location>
        <begin position="23"/>
        <end position="285"/>
    </location>
</feature>